<dbReference type="InterPro" id="IPR022761">
    <property type="entry name" value="Fumarate_lyase_N"/>
</dbReference>
<dbReference type="Pfam" id="PF14698">
    <property type="entry name" value="ASL_C2"/>
    <property type="match status" value="1"/>
</dbReference>
<dbReference type="PANTHER" id="PTHR43814">
    <property type="entry name" value="ARGININOSUCCINATE LYASE"/>
    <property type="match status" value="1"/>
</dbReference>
<dbReference type="SUPFAM" id="SSF48557">
    <property type="entry name" value="L-aspartase-like"/>
    <property type="match status" value="1"/>
</dbReference>
<dbReference type="PRINTS" id="PR00145">
    <property type="entry name" value="ARGSUCLYASE"/>
</dbReference>
<feature type="domain" description="Argininosuccinate lyase C-terminal" evidence="2">
    <location>
        <begin position="373"/>
        <end position="438"/>
    </location>
</feature>
<dbReference type="CDD" id="cd01359">
    <property type="entry name" value="Argininosuccinate_lyase"/>
    <property type="match status" value="1"/>
</dbReference>
<dbReference type="EC" id="4.3.2.1" evidence="3"/>
<dbReference type="Gene3D" id="1.10.275.10">
    <property type="entry name" value="Fumarase/aspartase (N-terminal domain)"/>
    <property type="match status" value="1"/>
</dbReference>
<comment type="caution">
    <text evidence="3">The sequence shown here is derived from an EMBL/GenBank/DDBJ whole genome shotgun (WGS) entry which is preliminary data.</text>
</comment>
<dbReference type="PRINTS" id="PR00149">
    <property type="entry name" value="FUMRATELYASE"/>
</dbReference>
<gene>
    <name evidence="3" type="ORF">CARN1_0462</name>
</gene>
<organism evidence="3">
    <name type="scientific">mine drainage metagenome</name>
    <dbReference type="NCBI Taxonomy" id="410659"/>
    <lineage>
        <taxon>unclassified sequences</taxon>
        <taxon>metagenomes</taxon>
        <taxon>ecological metagenomes</taxon>
    </lineage>
</organism>
<dbReference type="Pfam" id="PF00206">
    <property type="entry name" value="Lyase_1"/>
    <property type="match status" value="1"/>
</dbReference>
<protein>
    <submittedName>
        <fullName evidence="3">Putative argininosuccinate lyase (Arginosuccinase) (ASAL)</fullName>
        <ecNumber evidence="3">4.3.2.1</ecNumber>
    </submittedName>
</protein>
<dbReference type="InterPro" id="IPR008948">
    <property type="entry name" value="L-Aspartase-like"/>
</dbReference>
<dbReference type="InterPro" id="IPR000362">
    <property type="entry name" value="Fumarate_lyase_fam"/>
</dbReference>
<dbReference type="EMBL" id="CABL01000019">
    <property type="protein sequence ID" value="CBH75982.1"/>
    <property type="molecule type" value="Genomic_DNA"/>
</dbReference>
<dbReference type="GO" id="GO:0005829">
    <property type="term" value="C:cytosol"/>
    <property type="evidence" value="ECO:0007669"/>
    <property type="project" value="TreeGrafter"/>
</dbReference>
<sequence>MSAGSLQWGGRFHSAPDPALLAFGSSFEDDLLLARFDLQTSQAHVRALRGGGTIPPEIFEALVAALDRIAEEIEDGTFTAWARNEAFEDIHGAIDARVREIEDVAGRWLHAGRSRNDQIATTLALYAASRARDGLARTTSIARALASRARLALEKESVLAGTTHGQPAQPILLAFWLQAAAEPFVRSARRFAALAREAMEAMPLGSGALAGSCIPLDRTAAARYLGFARPSRNALDAVGTRDVLFACADAWATSCVPAARVAAEIVTWASPLFGYVRVGDASASGSSLMPQKRNPDIFELVRAGTQRALSDARAAWAASAAVPLSYHRDLQECKQSAIAAIERADSILTAFARAFADIEFDVERMERYATAGYTLATDHADALVRGGLDARRAHRLVGERVAIAEAQERAFDASDLQALGEHLGVPALFAPLDARASVLAKVTDGSTSPEAVARALDALECELSECEPSV</sequence>
<dbReference type="GO" id="GO:0004056">
    <property type="term" value="F:argininosuccinate lyase activity"/>
    <property type="evidence" value="ECO:0007669"/>
    <property type="project" value="UniProtKB-EC"/>
</dbReference>
<feature type="domain" description="Fumarate lyase N-terminal" evidence="1">
    <location>
        <begin position="10"/>
        <end position="307"/>
    </location>
</feature>
<dbReference type="NCBIfam" id="TIGR00838">
    <property type="entry name" value="argH"/>
    <property type="match status" value="1"/>
</dbReference>
<dbReference type="InterPro" id="IPR024083">
    <property type="entry name" value="Fumarase/histidase_N"/>
</dbReference>
<reference evidence="3" key="1">
    <citation type="submission" date="2009-10" db="EMBL/GenBank/DDBJ databases">
        <title>Diversity of trophic interactions inside an arsenic-rich microbial ecosystem.</title>
        <authorList>
            <person name="Bertin P.N."/>
            <person name="Heinrich-Salmeron A."/>
            <person name="Pelletier E."/>
            <person name="Goulhen-Chollet F."/>
            <person name="Arsene-Ploetze F."/>
            <person name="Gallien S."/>
            <person name="Calteau A."/>
            <person name="Vallenet D."/>
            <person name="Casiot C."/>
            <person name="Chane-Woon-Ming B."/>
            <person name="Giloteaux L."/>
            <person name="Barakat M."/>
            <person name="Bonnefoy V."/>
            <person name="Bruneel O."/>
            <person name="Chandler M."/>
            <person name="Cleiss J."/>
            <person name="Duran R."/>
            <person name="Elbaz-Poulichet F."/>
            <person name="Fonknechten N."/>
            <person name="Lauga B."/>
            <person name="Mornico D."/>
            <person name="Ortet P."/>
            <person name="Schaeffer C."/>
            <person name="Siguier P."/>
            <person name="Alexander Thil Smith A."/>
            <person name="Van Dorsselaer A."/>
            <person name="Weissenbach J."/>
            <person name="Medigue C."/>
            <person name="Le Paslier D."/>
        </authorList>
    </citation>
    <scope>NUCLEOTIDE SEQUENCE</scope>
</reference>
<dbReference type="GO" id="GO:0042450">
    <property type="term" value="P:L-arginine biosynthetic process via ornithine"/>
    <property type="evidence" value="ECO:0007669"/>
    <property type="project" value="InterPro"/>
</dbReference>
<dbReference type="AlphaFoldDB" id="E6PHP4"/>
<dbReference type="Gene3D" id="1.10.40.30">
    <property type="entry name" value="Fumarase/aspartase (C-terminal domain)"/>
    <property type="match status" value="1"/>
</dbReference>
<proteinExistence type="inferred from homology"/>
<evidence type="ECO:0000259" key="2">
    <source>
        <dbReference type="Pfam" id="PF14698"/>
    </source>
</evidence>
<dbReference type="PANTHER" id="PTHR43814:SF1">
    <property type="entry name" value="ARGININOSUCCINATE LYASE"/>
    <property type="match status" value="1"/>
</dbReference>
<dbReference type="InterPro" id="IPR029419">
    <property type="entry name" value="Arg_succ_lyase_C"/>
</dbReference>
<evidence type="ECO:0000259" key="1">
    <source>
        <dbReference type="Pfam" id="PF00206"/>
    </source>
</evidence>
<dbReference type="PROSITE" id="PS00163">
    <property type="entry name" value="FUMARATE_LYASES"/>
    <property type="match status" value="1"/>
</dbReference>
<keyword evidence="3" id="KW-0456">Lyase</keyword>
<accession>E6PHP4</accession>
<name>E6PHP4_9ZZZZ</name>
<dbReference type="HAMAP" id="MF_00006">
    <property type="entry name" value="Arg_succ_lyase"/>
    <property type="match status" value="1"/>
</dbReference>
<dbReference type="Gene3D" id="1.20.200.10">
    <property type="entry name" value="Fumarase/aspartase (Central domain)"/>
    <property type="match status" value="1"/>
</dbReference>
<dbReference type="InterPro" id="IPR009049">
    <property type="entry name" value="Argininosuccinate_lyase"/>
</dbReference>
<dbReference type="InterPro" id="IPR020557">
    <property type="entry name" value="Fumarate_lyase_CS"/>
</dbReference>
<evidence type="ECO:0000313" key="3">
    <source>
        <dbReference type="EMBL" id="CBH75982.1"/>
    </source>
</evidence>